<gene>
    <name evidence="2" type="ORF">BOTCAL_0056g00100</name>
</gene>
<sequence length="79" mass="8621">MSASRRPFKLFSSRRDSCGDLTCPPPYHSTAATSSQTGGRTPIFDFSKMNTSMDTGSSESSPQDDKSPSNGQPRNRMDK</sequence>
<name>A0A4Y8DAB7_9HELO</name>
<dbReference type="Proteomes" id="UP000297299">
    <property type="component" value="Unassembled WGS sequence"/>
</dbReference>
<dbReference type="AlphaFoldDB" id="A0A4Y8DAB7"/>
<keyword evidence="3" id="KW-1185">Reference proteome</keyword>
<dbReference type="EMBL" id="PHWZ01000056">
    <property type="protein sequence ID" value="TEY77302.1"/>
    <property type="molecule type" value="Genomic_DNA"/>
</dbReference>
<comment type="caution">
    <text evidence="2">The sequence shown here is derived from an EMBL/GenBank/DDBJ whole genome shotgun (WGS) entry which is preliminary data.</text>
</comment>
<feature type="region of interest" description="Disordered" evidence="1">
    <location>
        <begin position="1"/>
        <end position="79"/>
    </location>
</feature>
<protein>
    <submittedName>
        <fullName evidence="2">Uncharacterized protein</fullName>
    </submittedName>
</protein>
<evidence type="ECO:0000313" key="2">
    <source>
        <dbReference type="EMBL" id="TEY77302.1"/>
    </source>
</evidence>
<evidence type="ECO:0000313" key="3">
    <source>
        <dbReference type="Proteomes" id="UP000297299"/>
    </source>
</evidence>
<reference evidence="2 3" key="1">
    <citation type="submission" date="2017-11" db="EMBL/GenBank/DDBJ databases">
        <title>Comparative genomics of Botrytis spp.</title>
        <authorList>
            <person name="Valero-Jimenez C.A."/>
            <person name="Tapia P."/>
            <person name="Veloso J."/>
            <person name="Silva-Moreno E."/>
            <person name="Staats M."/>
            <person name="Valdes J.H."/>
            <person name="Van Kan J.A.L."/>
        </authorList>
    </citation>
    <scope>NUCLEOTIDE SEQUENCE [LARGE SCALE GENOMIC DNA]</scope>
    <source>
        <strain evidence="2 3">MUCL2830</strain>
    </source>
</reference>
<proteinExistence type="predicted"/>
<feature type="compositionally biased region" description="Polar residues" evidence="1">
    <location>
        <begin position="30"/>
        <end position="39"/>
    </location>
</feature>
<accession>A0A4Y8DAB7</accession>
<evidence type="ECO:0000256" key="1">
    <source>
        <dbReference type="SAM" id="MobiDB-lite"/>
    </source>
</evidence>
<organism evidence="2 3">
    <name type="scientific">Botryotinia calthae</name>
    <dbReference type="NCBI Taxonomy" id="38488"/>
    <lineage>
        <taxon>Eukaryota</taxon>
        <taxon>Fungi</taxon>
        <taxon>Dikarya</taxon>
        <taxon>Ascomycota</taxon>
        <taxon>Pezizomycotina</taxon>
        <taxon>Leotiomycetes</taxon>
        <taxon>Helotiales</taxon>
        <taxon>Sclerotiniaceae</taxon>
        <taxon>Botryotinia</taxon>
    </lineage>
</organism>
<feature type="compositionally biased region" description="Polar residues" evidence="1">
    <location>
        <begin position="48"/>
        <end position="61"/>
    </location>
</feature>
<dbReference type="OrthoDB" id="3558911at2759"/>